<name>A0A921L6K0_9BACT</name>
<dbReference type="EMBL" id="DYWE01000119">
    <property type="protein sequence ID" value="HJF82314.1"/>
    <property type="molecule type" value="Genomic_DNA"/>
</dbReference>
<dbReference type="GO" id="GO:0004803">
    <property type="term" value="F:transposase activity"/>
    <property type="evidence" value="ECO:0007669"/>
    <property type="project" value="InterPro"/>
</dbReference>
<dbReference type="RefSeq" id="WP_022053097.1">
    <property type="nucleotide sequence ID" value="NZ_CATXUT010000002.1"/>
</dbReference>
<dbReference type="Proteomes" id="UP000722357">
    <property type="component" value="Unassembled WGS sequence"/>
</dbReference>
<dbReference type="InterPro" id="IPR012337">
    <property type="entry name" value="RNaseH-like_sf"/>
</dbReference>
<protein>
    <submittedName>
        <fullName evidence="2">Transposase</fullName>
    </submittedName>
</protein>
<reference evidence="2" key="1">
    <citation type="journal article" date="2021" name="PeerJ">
        <title>Extensive microbial diversity within the chicken gut microbiome revealed by metagenomics and culture.</title>
        <authorList>
            <person name="Gilroy R."/>
            <person name="Ravi A."/>
            <person name="Getino M."/>
            <person name="Pursley I."/>
            <person name="Horton D.L."/>
            <person name="Alikhan N.F."/>
            <person name="Baker D."/>
            <person name="Gharbi K."/>
            <person name="Hall N."/>
            <person name="Watson M."/>
            <person name="Adriaenssens E.M."/>
            <person name="Foster-Nyarko E."/>
            <person name="Jarju S."/>
            <person name="Secka A."/>
            <person name="Antonio M."/>
            <person name="Oren A."/>
            <person name="Chaudhuri R.R."/>
            <person name="La Ragione R."/>
            <person name="Hildebrand F."/>
            <person name="Pallen M.J."/>
        </authorList>
    </citation>
    <scope>NUCLEOTIDE SEQUENCE</scope>
    <source>
        <strain evidence="2">9794</strain>
    </source>
</reference>
<comment type="caution">
    <text evidence="2">The sequence shown here is derived from an EMBL/GenBank/DDBJ whole genome shotgun (WGS) entry which is preliminary data.</text>
</comment>
<gene>
    <name evidence="2" type="ORF">K8V40_11825</name>
</gene>
<evidence type="ECO:0000313" key="3">
    <source>
        <dbReference type="Proteomes" id="UP000722357"/>
    </source>
</evidence>
<organism evidence="2 3">
    <name type="scientific">Phocaeicola plebeius</name>
    <dbReference type="NCBI Taxonomy" id="310297"/>
    <lineage>
        <taxon>Bacteria</taxon>
        <taxon>Pseudomonadati</taxon>
        <taxon>Bacteroidota</taxon>
        <taxon>Bacteroidia</taxon>
        <taxon>Bacteroidales</taxon>
        <taxon>Bacteroidaceae</taxon>
        <taxon>Phocaeicola</taxon>
    </lineage>
</organism>
<reference evidence="2" key="2">
    <citation type="submission" date="2021-09" db="EMBL/GenBank/DDBJ databases">
        <authorList>
            <person name="Gilroy R."/>
        </authorList>
    </citation>
    <scope>NUCLEOTIDE SEQUENCE</scope>
    <source>
        <strain evidence="2">9794</strain>
    </source>
</reference>
<dbReference type="GO" id="GO:0006313">
    <property type="term" value="P:DNA transposition"/>
    <property type="evidence" value="ECO:0007669"/>
    <property type="project" value="InterPro"/>
</dbReference>
<dbReference type="GO" id="GO:0003677">
    <property type="term" value="F:DNA binding"/>
    <property type="evidence" value="ECO:0007669"/>
    <property type="project" value="InterPro"/>
</dbReference>
<sequence length="115" mass="13909">MKKKTEIQHYRGLYVQEHRRPYGSAHIIYHILKSSEGKWIARSSCPYHHLCRCKKNKLIALLTNDMESDSNEIIEIYRKRWEIELPFKQIKQNFPLKYFYGESANAIKIQIWVRL</sequence>
<dbReference type="InterPro" id="IPR002559">
    <property type="entry name" value="Transposase_11"/>
</dbReference>
<evidence type="ECO:0000313" key="2">
    <source>
        <dbReference type="EMBL" id="HJF82314.1"/>
    </source>
</evidence>
<dbReference type="PANTHER" id="PTHR33258:SF1">
    <property type="entry name" value="TRANSPOSASE INSL FOR INSERTION SEQUENCE ELEMENT IS186A-RELATED"/>
    <property type="match status" value="1"/>
</dbReference>
<accession>A0A921L6K0</accession>
<dbReference type="Pfam" id="PF01609">
    <property type="entry name" value="DDE_Tnp_1"/>
    <property type="match status" value="1"/>
</dbReference>
<dbReference type="PANTHER" id="PTHR33258">
    <property type="entry name" value="TRANSPOSASE INSL FOR INSERTION SEQUENCE ELEMENT IS186A-RELATED"/>
    <property type="match status" value="1"/>
</dbReference>
<dbReference type="SUPFAM" id="SSF53098">
    <property type="entry name" value="Ribonuclease H-like"/>
    <property type="match status" value="1"/>
</dbReference>
<evidence type="ECO:0000259" key="1">
    <source>
        <dbReference type="Pfam" id="PF01609"/>
    </source>
</evidence>
<proteinExistence type="predicted"/>
<feature type="domain" description="Transposase IS4-like" evidence="1">
    <location>
        <begin position="15"/>
        <end position="114"/>
    </location>
</feature>
<dbReference type="AlphaFoldDB" id="A0A921L6K0"/>